<reference evidence="1 2" key="1">
    <citation type="submission" date="2020-04" db="EMBL/GenBank/DDBJ databases">
        <authorList>
            <person name="De Canck E."/>
        </authorList>
    </citation>
    <scope>NUCLEOTIDE SEQUENCE [LARGE SCALE GENOMIC DNA]</scope>
    <source>
        <strain evidence="1 2">LMG 29542</strain>
    </source>
</reference>
<sequence length="466" mass="52917">MTDDVVAKATTRQMSLALFEDMFSEGLPISDASKEIGYQRNNVFIDITDLGIAARRLIDAAYFIVAQEEHVAPHYDVELNYFKWLMRYDSKNHTHLRSVITEAQKALIQVTDTPHNRAPTAEDLWVSVQLVGIVGIRAGRIRFEVPPQLLRHIRDPQKSHWLSLRITSAFTLSAARAIYDHVLPFIHQGLTDWIPLELVRAWVGKSGTSAAVFKYFKRDTLEPAVRQINELSDIELAYETRTESPSSKKIDRLRFRVNRKDTADSVRASLQGAQELYLTLKNEFGITTKQFNLVSENRAVWTDERIQQAIEYTRFRLDQGKVTQSPAGYLMKALRDNWQIPDAERRMVQVLEEKAAAERAGETAKAQAIKHVEASHAARDAEVKSRIAQEVDLGREQFAGADARARKEFVRGYVASPAGKLLLRRLKLDPTSLTEAELLGHADLSWGFLQYVFLRSKGRRQTSAST</sequence>
<dbReference type="InterPro" id="IPR036388">
    <property type="entry name" value="WH-like_DNA-bd_sf"/>
</dbReference>
<name>A0A6J5F7R0_9BURK</name>
<protein>
    <submittedName>
        <fullName evidence="1">Uncharacterized protein</fullName>
    </submittedName>
</protein>
<organism evidence="1 2">
    <name type="scientific">Paraburkholderia humisilvae</name>
    <dbReference type="NCBI Taxonomy" id="627669"/>
    <lineage>
        <taxon>Bacteria</taxon>
        <taxon>Pseudomonadati</taxon>
        <taxon>Pseudomonadota</taxon>
        <taxon>Betaproteobacteria</taxon>
        <taxon>Burkholderiales</taxon>
        <taxon>Burkholderiaceae</taxon>
        <taxon>Paraburkholderia</taxon>
    </lineage>
</organism>
<evidence type="ECO:0000313" key="1">
    <source>
        <dbReference type="EMBL" id="CAB3773831.1"/>
    </source>
</evidence>
<dbReference type="Gene3D" id="1.10.10.10">
    <property type="entry name" value="Winged helix-like DNA-binding domain superfamily/Winged helix DNA-binding domain"/>
    <property type="match status" value="1"/>
</dbReference>
<keyword evidence="2" id="KW-1185">Reference proteome</keyword>
<dbReference type="Pfam" id="PF21205">
    <property type="entry name" value="Rep3_C"/>
    <property type="match status" value="1"/>
</dbReference>
<proteinExistence type="predicted"/>
<dbReference type="Proteomes" id="UP000494363">
    <property type="component" value="Unassembled WGS sequence"/>
</dbReference>
<dbReference type="InterPro" id="IPR036390">
    <property type="entry name" value="WH_DNA-bd_sf"/>
</dbReference>
<dbReference type="EMBL" id="CADIKH010000087">
    <property type="protein sequence ID" value="CAB3773831.1"/>
    <property type="molecule type" value="Genomic_DNA"/>
</dbReference>
<accession>A0A6J5F7R0</accession>
<dbReference type="SUPFAM" id="SSF46785">
    <property type="entry name" value="Winged helix' DNA-binding domain"/>
    <property type="match status" value="1"/>
</dbReference>
<gene>
    <name evidence="1" type="ORF">LMG29542_07458</name>
</gene>
<dbReference type="AlphaFoldDB" id="A0A6J5F7R0"/>
<evidence type="ECO:0000313" key="2">
    <source>
        <dbReference type="Proteomes" id="UP000494363"/>
    </source>
</evidence>